<dbReference type="PANTHER" id="PTHR46220:SF1">
    <property type="entry name" value="ADP-RIBOSYLATION FACTOR GTPASE-ACTIVATING PROTEIN AGD12"/>
    <property type="match status" value="1"/>
</dbReference>
<feature type="domain" description="C2" evidence="8">
    <location>
        <begin position="235"/>
        <end position="350"/>
    </location>
</feature>
<keyword evidence="7" id="KW-0812">Transmembrane</keyword>
<dbReference type="Pfam" id="PF00168">
    <property type="entry name" value="C2"/>
    <property type="match status" value="1"/>
</dbReference>
<keyword evidence="11" id="KW-1185">Reference proteome</keyword>
<evidence type="ECO:0000259" key="9">
    <source>
        <dbReference type="PROSITE" id="PS50115"/>
    </source>
</evidence>
<keyword evidence="5" id="KW-0106">Calcium</keyword>
<dbReference type="SMART" id="SM00105">
    <property type="entry name" value="ArfGap"/>
    <property type="match status" value="1"/>
</dbReference>
<dbReference type="Proteomes" id="UP000594263">
    <property type="component" value="Unplaced"/>
</dbReference>
<dbReference type="InterPro" id="IPR044518">
    <property type="entry name" value="ARF_GAP_AGD11/12/13"/>
</dbReference>
<dbReference type="InterPro" id="IPR038508">
    <property type="entry name" value="ArfGAP_dom_sf"/>
</dbReference>
<evidence type="ECO:0000256" key="7">
    <source>
        <dbReference type="SAM" id="Phobius"/>
    </source>
</evidence>
<evidence type="ECO:0000256" key="6">
    <source>
        <dbReference type="PROSITE-ProRule" id="PRU00288"/>
    </source>
</evidence>
<dbReference type="Gene3D" id="2.60.40.150">
    <property type="entry name" value="C2 domain"/>
    <property type="match status" value="1"/>
</dbReference>
<dbReference type="PROSITE" id="PS50115">
    <property type="entry name" value="ARFGAP"/>
    <property type="match status" value="1"/>
</dbReference>
<dbReference type="Gramene" id="Kaladp0016s0370.1.v1.1">
    <property type="protein sequence ID" value="Kaladp0016s0370.1.v1.1"/>
    <property type="gene ID" value="Kaladp0016s0370.v1.1"/>
</dbReference>
<protein>
    <submittedName>
        <fullName evidence="10">Uncharacterized protein</fullName>
    </submittedName>
</protein>
<keyword evidence="7" id="KW-1133">Transmembrane helix</keyword>
<dbReference type="GO" id="GO:0005096">
    <property type="term" value="F:GTPase activator activity"/>
    <property type="evidence" value="ECO:0007669"/>
    <property type="project" value="UniProtKB-KW"/>
</dbReference>
<organism evidence="10 11">
    <name type="scientific">Kalanchoe fedtschenkoi</name>
    <name type="common">Lavender scallops</name>
    <name type="synonym">South American air plant</name>
    <dbReference type="NCBI Taxonomy" id="63787"/>
    <lineage>
        <taxon>Eukaryota</taxon>
        <taxon>Viridiplantae</taxon>
        <taxon>Streptophyta</taxon>
        <taxon>Embryophyta</taxon>
        <taxon>Tracheophyta</taxon>
        <taxon>Spermatophyta</taxon>
        <taxon>Magnoliopsida</taxon>
        <taxon>eudicotyledons</taxon>
        <taxon>Gunneridae</taxon>
        <taxon>Pentapetalae</taxon>
        <taxon>Saxifragales</taxon>
        <taxon>Crassulaceae</taxon>
        <taxon>Kalanchoe</taxon>
    </lineage>
</organism>
<dbReference type="CDD" id="cd04038">
    <property type="entry name" value="C2_ArfGAP"/>
    <property type="match status" value="1"/>
</dbReference>
<keyword evidence="2" id="KW-0479">Metal-binding</keyword>
<dbReference type="EnsemblPlants" id="Kaladp0016s0370.1.v1.1">
    <property type="protein sequence ID" value="Kaladp0016s0370.1.v1.1"/>
    <property type="gene ID" value="Kaladp0016s0370.v1.1"/>
</dbReference>
<dbReference type="SMART" id="SM00239">
    <property type="entry name" value="C2"/>
    <property type="match status" value="1"/>
</dbReference>
<dbReference type="PANTHER" id="PTHR46220">
    <property type="entry name" value="ADP-RIBOSYLATION FACTOR GTPASE-ACTIVATING PROTEIN AGD12"/>
    <property type="match status" value="1"/>
</dbReference>
<evidence type="ECO:0000313" key="10">
    <source>
        <dbReference type="EnsemblPlants" id="Kaladp0016s0370.1.v1.1"/>
    </source>
</evidence>
<reference evidence="10" key="1">
    <citation type="submission" date="2021-01" db="UniProtKB">
        <authorList>
            <consortium name="EnsemblPlants"/>
        </authorList>
    </citation>
    <scope>IDENTIFICATION</scope>
</reference>
<evidence type="ECO:0000256" key="3">
    <source>
        <dbReference type="ARBA" id="ARBA00022771"/>
    </source>
</evidence>
<feature type="transmembrane region" description="Helical" evidence="7">
    <location>
        <begin position="53"/>
        <end position="74"/>
    </location>
</feature>
<dbReference type="PRINTS" id="PR00405">
    <property type="entry name" value="REVINTRACTNG"/>
</dbReference>
<dbReference type="OMA" id="ANHGERM"/>
<dbReference type="GO" id="GO:0008270">
    <property type="term" value="F:zinc ion binding"/>
    <property type="evidence" value="ECO:0007669"/>
    <property type="project" value="UniProtKB-KW"/>
</dbReference>
<dbReference type="SUPFAM" id="SSF57863">
    <property type="entry name" value="ArfGap/RecO-like zinc finger"/>
    <property type="match status" value="1"/>
</dbReference>
<dbReference type="CDD" id="cd08204">
    <property type="entry name" value="ArfGap"/>
    <property type="match status" value="1"/>
</dbReference>
<evidence type="ECO:0000256" key="5">
    <source>
        <dbReference type="ARBA" id="ARBA00022837"/>
    </source>
</evidence>
<dbReference type="FunFam" id="2.60.40.150:FF:000190">
    <property type="entry name" value="ADP-ribosylation factor GTPase-activating protein AGD12"/>
    <property type="match status" value="1"/>
</dbReference>
<dbReference type="PROSITE" id="PS50004">
    <property type="entry name" value="C2"/>
    <property type="match status" value="1"/>
</dbReference>
<proteinExistence type="predicted"/>
<keyword evidence="3 6" id="KW-0863">Zinc-finger</keyword>
<feature type="transmembrane region" description="Helical" evidence="7">
    <location>
        <begin position="6"/>
        <end position="32"/>
    </location>
</feature>
<evidence type="ECO:0000259" key="8">
    <source>
        <dbReference type="PROSITE" id="PS50004"/>
    </source>
</evidence>
<name>A0A7N0T0Z4_KALFE</name>
<dbReference type="InterPro" id="IPR035892">
    <property type="entry name" value="C2_domain_sf"/>
</dbReference>
<dbReference type="GO" id="GO:0005543">
    <property type="term" value="F:phospholipid binding"/>
    <property type="evidence" value="ECO:0007669"/>
    <property type="project" value="InterPro"/>
</dbReference>
<sequence length="409" mass="45838">MTLSNLILLCSLPQLSPSFISISFFPSLCLWVSFSSDQSCRRPKLPAIFFKCYLYIYLISFFFFCLLSFGWMIVGVNSTMNHRPSELGRPTSTKRKLRDLLLQRDNRACADCGAPDPKWASANIGVFICLKCCGVHRSLGTHISKVLSVTLDEWSDEEIDSMIEVGGNSAANSIYEAYIPEGFSKPKPDASHEERMKFIRAKYELQEFLKPSLRIVSMPNGKSSLQPSFSRKLMDTFRSSSTQKTEGMIEFIGLVKVKVVKGTNLAVRDMLSSDPYVVLTLGHQTVQTAVVKSNLNPVWNEDLMLSVPQRYGPIKLSVFDHDTFSADDIMGEAEIDIQPLITSATAFGDAGMFANMQIGKWLKSHDNALIEDSIINIVDGKVKQEVMLKLQNVESGELELELEWLVLDQ</sequence>
<dbReference type="Gene3D" id="1.10.220.150">
    <property type="entry name" value="Arf GTPase activating protein"/>
    <property type="match status" value="1"/>
</dbReference>
<dbReference type="AlphaFoldDB" id="A0A7N0T0Z4"/>
<keyword evidence="1" id="KW-0343">GTPase activation</keyword>
<evidence type="ECO:0000256" key="1">
    <source>
        <dbReference type="ARBA" id="ARBA00022468"/>
    </source>
</evidence>
<dbReference type="InterPro" id="IPR000008">
    <property type="entry name" value="C2_dom"/>
</dbReference>
<dbReference type="InterPro" id="IPR037278">
    <property type="entry name" value="ARFGAP/RecO"/>
</dbReference>
<evidence type="ECO:0000313" key="11">
    <source>
        <dbReference type="Proteomes" id="UP000594263"/>
    </source>
</evidence>
<accession>A0A7N0T0Z4</accession>
<evidence type="ECO:0000256" key="4">
    <source>
        <dbReference type="ARBA" id="ARBA00022833"/>
    </source>
</evidence>
<feature type="domain" description="Arf-GAP" evidence="9">
    <location>
        <begin position="94"/>
        <end position="208"/>
    </location>
</feature>
<dbReference type="FunFam" id="1.10.220.150:FF:000011">
    <property type="entry name" value="Arf-GAP with dual PH domain-containing protein 1"/>
    <property type="match status" value="1"/>
</dbReference>
<dbReference type="SUPFAM" id="SSF49562">
    <property type="entry name" value="C2 domain (Calcium/lipid-binding domain, CaLB)"/>
    <property type="match status" value="1"/>
</dbReference>
<dbReference type="Pfam" id="PF01412">
    <property type="entry name" value="ArfGap"/>
    <property type="match status" value="1"/>
</dbReference>
<evidence type="ECO:0000256" key="2">
    <source>
        <dbReference type="ARBA" id="ARBA00022723"/>
    </source>
</evidence>
<keyword evidence="7" id="KW-0472">Membrane</keyword>
<dbReference type="InterPro" id="IPR001164">
    <property type="entry name" value="ArfGAP_dom"/>
</dbReference>
<keyword evidence="4" id="KW-0862">Zinc</keyword>